<sequence length="282" mass="30593">MSAIPVVLDDMDPRPGSATSLLRTIVGLYFRRVDGWMSTARLIALMQALDVPEPATRTALARMKKKGLLVSRAVDGATGYALGEGAAEMLQKGDRRIFSPRNMGADDPWCLISFSVPEHQRPLRHQLRRRLHWIGAGIVTPALWICPGFLSDEVEDIVDEVGARGYVTLFTAGRPRVAGDLRTAVAGWWDLAALEELHRGFIAEASASVADDTVADDAVAPGVAFARYIRGVDSWRSIPYLDPGLPLDLLPADWPGARSAGIFAAISGRYADAGWQFVRTAA</sequence>
<dbReference type="RefSeq" id="WP_354025820.1">
    <property type="nucleotide sequence ID" value="NZ_JBEPSJ010000004.1"/>
</dbReference>
<comment type="caution">
    <text evidence="4">The sequence shown here is derived from an EMBL/GenBank/DDBJ whole genome shotgun (WGS) entry which is preliminary data.</text>
</comment>
<keyword evidence="5" id="KW-1185">Reference proteome</keyword>
<dbReference type="InterPro" id="IPR036388">
    <property type="entry name" value="WH-like_DNA-bd_sf"/>
</dbReference>
<evidence type="ECO:0000313" key="5">
    <source>
        <dbReference type="Proteomes" id="UP001549257"/>
    </source>
</evidence>
<evidence type="ECO:0000259" key="1">
    <source>
        <dbReference type="Pfam" id="PF07848"/>
    </source>
</evidence>
<dbReference type="PANTHER" id="PTHR30319">
    <property type="entry name" value="PHENYLACETIC ACID REGULATOR-RELATED TRANSCRIPTIONAL REPRESSOR"/>
    <property type="match status" value="1"/>
</dbReference>
<accession>A0ABV2QRH0</accession>
<evidence type="ECO:0000259" key="3">
    <source>
        <dbReference type="Pfam" id="PF20803"/>
    </source>
</evidence>
<dbReference type="EMBL" id="JBEPSJ010000004">
    <property type="protein sequence ID" value="MET4583654.1"/>
    <property type="molecule type" value="Genomic_DNA"/>
</dbReference>
<dbReference type="PIRSF" id="PIRSF020623">
    <property type="entry name" value="PaaX"/>
    <property type="match status" value="1"/>
</dbReference>
<evidence type="ECO:0000259" key="2">
    <source>
        <dbReference type="Pfam" id="PF08223"/>
    </source>
</evidence>
<proteinExistence type="predicted"/>
<dbReference type="InterPro" id="IPR011965">
    <property type="entry name" value="PaaX_trns_reg"/>
</dbReference>
<organism evidence="4 5">
    <name type="scientific">Conyzicola nivalis</name>
    <dbReference type="NCBI Taxonomy" id="1477021"/>
    <lineage>
        <taxon>Bacteria</taxon>
        <taxon>Bacillati</taxon>
        <taxon>Actinomycetota</taxon>
        <taxon>Actinomycetes</taxon>
        <taxon>Micrococcales</taxon>
        <taxon>Microbacteriaceae</taxon>
        <taxon>Conyzicola</taxon>
    </lineage>
</organism>
<dbReference type="Pfam" id="PF20803">
    <property type="entry name" value="PaaX_M"/>
    <property type="match status" value="1"/>
</dbReference>
<dbReference type="Gene3D" id="1.20.58.1460">
    <property type="match status" value="1"/>
</dbReference>
<dbReference type="InterPro" id="IPR013225">
    <property type="entry name" value="PaaX_C"/>
</dbReference>
<protein>
    <submittedName>
        <fullName evidence="4">Phenylacetic acid degradation operon negative regulatory protein</fullName>
    </submittedName>
</protein>
<name>A0ABV2QRH0_9MICO</name>
<feature type="domain" description="Transcriptional repressor PaaX-like N-terminal" evidence="1">
    <location>
        <begin position="18"/>
        <end position="84"/>
    </location>
</feature>
<evidence type="ECO:0000313" key="4">
    <source>
        <dbReference type="EMBL" id="MET4583654.1"/>
    </source>
</evidence>
<dbReference type="InterPro" id="IPR012906">
    <property type="entry name" value="PaaX-like_N"/>
</dbReference>
<reference evidence="4 5" key="1">
    <citation type="submission" date="2024-06" db="EMBL/GenBank/DDBJ databases">
        <title>Sorghum-associated microbial communities from plants grown in Nebraska, USA.</title>
        <authorList>
            <person name="Schachtman D."/>
        </authorList>
    </citation>
    <scope>NUCLEOTIDE SEQUENCE [LARGE SCALE GENOMIC DNA]</scope>
    <source>
        <strain evidence="4 5">2857</strain>
    </source>
</reference>
<feature type="domain" description="Transcriptional repressor PaaX-like central Cas2-like" evidence="3">
    <location>
        <begin position="105"/>
        <end position="173"/>
    </location>
</feature>
<dbReference type="Gene3D" id="3.30.70.2650">
    <property type="match status" value="1"/>
</dbReference>
<dbReference type="InterPro" id="IPR048846">
    <property type="entry name" value="PaaX-like_central"/>
</dbReference>
<gene>
    <name evidence="4" type="ORF">ABIE21_003180</name>
</gene>
<dbReference type="Gene3D" id="1.10.10.10">
    <property type="entry name" value="Winged helix-like DNA-binding domain superfamily/Winged helix DNA-binding domain"/>
    <property type="match status" value="1"/>
</dbReference>
<feature type="domain" description="Transcriptional repressor PaaX-like C-terminal" evidence="2">
    <location>
        <begin position="189"/>
        <end position="279"/>
    </location>
</feature>
<dbReference type="PANTHER" id="PTHR30319:SF1">
    <property type="entry name" value="TRANSCRIPTIONAL REPRESSOR PAAX"/>
    <property type="match status" value="1"/>
</dbReference>
<dbReference type="Proteomes" id="UP001549257">
    <property type="component" value="Unassembled WGS sequence"/>
</dbReference>
<dbReference type="Pfam" id="PF08223">
    <property type="entry name" value="PaaX_C"/>
    <property type="match status" value="1"/>
</dbReference>
<dbReference type="Pfam" id="PF07848">
    <property type="entry name" value="PaaX"/>
    <property type="match status" value="1"/>
</dbReference>